<evidence type="ECO:0000256" key="10">
    <source>
        <dbReference type="ARBA" id="ARBA00048954"/>
    </source>
</evidence>
<keyword evidence="3" id="KW-0547">Nucleotide-binding</keyword>
<gene>
    <name evidence="13" type="ORF">ENG63_00620</name>
</gene>
<evidence type="ECO:0000256" key="8">
    <source>
        <dbReference type="ARBA" id="ARBA00038058"/>
    </source>
</evidence>
<evidence type="ECO:0000256" key="5">
    <source>
        <dbReference type="ARBA" id="ARBA00022801"/>
    </source>
</evidence>
<evidence type="ECO:0000256" key="7">
    <source>
        <dbReference type="ARBA" id="ARBA00023204"/>
    </source>
</evidence>
<organism evidence="13">
    <name type="scientific">Desulfofervidus auxilii</name>
    <dbReference type="NCBI Taxonomy" id="1621989"/>
    <lineage>
        <taxon>Bacteria</taxon>
        <taxon>Pseudomonadati</taxon>
        <taxon>Thermodesulfobacteriota</taxon>
        <taxon>Candidatus Desulfofervidia</taxon>
        <taxon>Candidatus Desulfofervidales</taxon>
        <taxon>Candidatus Desulfofervidaceae</taxon>
        <taxon>Candidatus Desulfofervidus</taxon>
    </lineage>
</organism>
<dbReference type="SUPFAM" id="SSF52540">
    <property type="entry name" value="P-loop containing nucleoside triphosphate hydrolases"/>
    <property type="match status" value="1"/>
</dbReference>
<evidence type="ECO:0000256" key="9">
    <source>
        <dbReference type="ARBA" id="ARBA00044969"/>
    </source>
</evidence>
<accession>A0A7C0Y8R7</accession>
<keyword evidence="2" id="KW-0411">Iron-sulfur</keyword>
<dbReference type="PANTHER" id="PTHR11472">
    <property type="entry name" value="DNA REPAIR DEAD HELICASE RAD3/XP-D SUBFAMILY MEMBER"/>
    <property type="match status" value="1"/>
</dbReference>
<proteinExistence type="inferred from homology"/>
<dbReference type="InterPro" id="IPR006555">
    <property type="entry name" value="ATP-dep_Helicase_C"/>
</dbReference>
<dbReference type="InterPro" id="IPR014001">
    <property type="entry name" value="Helicase_ATP-bd"/>
</dbReference>
<keyword evidence="2" id="KW-0004">4Fe-4S</keyword>
<comment type="catalytic activity">
    <reaction evidence="10">
        <text>ATP + H2O = ADP + phosphate + H(+)</text>
        <dbReference type="Rhea" id="RHEA:13065"/>
        <dbReference type="ChEBI" id="CHEBI:15377"/>
        <dbReference type="ChEBI" id="CHEBI:15378"/>
        <dbReference type="ChEBI" id="CHEBI:30616"/>
        <dbReference type="ChEBI" id="CHEBI:43474"/>
        <dbReference type="ChEBI" id="CHEBI:456216"/>
        <dbReference type="EC" id="5.6.2.3"/>
    </reaction>
</comment>
<dbReference type="GO" id="GO:0043139">
    <property type="term" value="F:5'-3' DNA helicase activity"/>
    <property type="evidence" value="ECO:0007669"/>
    <property type="project" value="UniProtKB-EC"/>
</dbReference>
<comment type="caution">
    <text evidence="13">The sequence shown here is derived from an EMBL/GenBank/DDBJ whole genome shotgun (WGS) entry which is preliminary data.</text>
</comment>
<dbReference type="PANTHER" id="PTHR11472:SF34">
    <property type="entry name" value="REGULATOR OF TELOMERE ELONGATION HELICASE 1"/>
    <property type="match status" value="1"/>
</dbReference>
<feature type="domain" description="Helicase ATP-binding" evidence="12">
    <location>
        <begin position="39"/>
        <end position="300"/>
    </location>
</feature>
<dbReference type="InterPro" id="IPR045028">
    <property type="entry name" value="DinG/Rad3-like"/>
</dbReference>
<name>A0A7C0Y8R7_DESA2</name>
<dbReference type="GO" id="GO:0006281">
    <property type="term" value="P:DNA repair"/>
    <property type="evidence" value="ECO:0007669"/>
    <property type="project" value="UniProtKB-KW"/>
</dbReference>
<evidence type="ECO:0000256" key="1">
    <source>
        <dbReference type="ARBA" id="ARBA00001966"/>
    </source>
</evidence>
<comment type="similarity">
    <text evidence="8">Belongs to the helicase family. DinG subfamily.</text>
</comment>
<keyword evidence="6" id="KW-0067">ATP-binding</keyword>
<evidence type="ECO:0000256" key="2">
    <source>
        <dbReference type="ARBA" id="ARBA00022485"/>
    </source>
</evidence>
<dbReference type="PROSITE" id="PS51193">
    <property type="entry name" value="HELICASE_ATP_BIND_2"/>
    <property type="match status" value="1"/>
</dbReference>
<dbReference type="GO" id="GO:0016818">
    <property type="term" value="F:hydrolase activity, acting on acid anhydrides, in phosphorus-containing anhydrides"/>
    <property type="evidence" value="ECO:0007669"/>
    <property type="project" value="InterPro"/>
</dbReference>
<dbReference type="Pfam" id="PF13307">
    <property type="entry name" value="Helicase_C_2"/>
    <property type="match status" value="1"/>
</dbReference>
<dbReference type="AlphaFoldDB" id="A0A7C0Y8R7"/>
<dbReference type="EMBL" id="DRBS01000025">
    <property type="protein sequence ID" value="HDD43352.1"/>
    <property type="molecule type" value="Genomic_DNA"/>
</dbReference>
<dbReference type="EC" id="5.6.2.3" evidence="9"/>
<dbReference type="InterPro" id="IPR006554">
    <property type="entry name" value="Helicase-like_DEXD_c2"/>
</dbReference>
<keyword evidence="13" id="KW-0347">Helicase</keyword>
<evidence type="ECO:0000256" key="3">
    <source>
        <dbReference type="ARBA" id="ARBA00022741"/>
    </source>
</evidence>
<sequence>MQIYNFYHYFPSCFLFLHNLFILLNQEKMLSQIFGAKGILSKKLPYFEWRPSQLIMAEKVREALVEGKKVIIEAGTGTGKTLAYVIPAILSGKKVVISTGTKSLQNQLFYKDIPLVEKILNEKPKVVYLKGRRNYLCLWRFNQLISQKLPISKSKEIKILNQWLKITKTGDIAETPFSPEWSGWFELTASTEQCLGQKCPFWHECFITKMKISAQRAQLIIVNHYLFMADLAIREKGYGQVIPFYEAVIFDEAHQLEEIVSEYFGFQVSNFRIAELIYDINLLFEDKDIKKRLNILKEKSDKFFKTFGHLKGKESLNQVMSLLIINKGIYVLKNLLDELMDIIHKVNTFLDIKENLKERVDKIKKELNFIFAQSDPNYAYWVERRKRSIVFGCSPLKVDLILKEHLYSSIKSIVFTSATLNTGDNFSFFKERLGLSYYTEGLILPSPFDYKNQALLYLPPSMPDPNSVDFLQAAAKEIIKILKITKGRALVLFTNLQTMKEIYDKVVSKIPFNVIIQGEQSSPKLLEIFKSDIHSVLFATATFWEGIDIPGEALSCVIIDRLPFAVPDDPLIKARIEFIRKMGKNPFWSYQVPQAIISLKQGLGRLIRHRQDKGLLAVLDPRLYTRSYGSYFLKNLPPCRITRDLKDVAKFFESI</sequence>
<evidence type="ECO:0000256" key="6">
    <source>
        <dbReference type="ARBA" id="ARBA00022840"/>
    </source>
</evidence>
<dbReference type="InterPro" id="IPR011545">
    <property type="entry name" value="DEAD/DEAH_box_helicase_dom"/>
</dbReference>
<keyword evidence="5" id="KW-0378">Hydrolase</keyword>
<feature type="coiled-coil region" evidence="11">
    <location>
        <begin position="346"/>
        <end position="373"/>
    </location>
</feature>
<evidence type="ECO:0000256" key="4">
    <source>
        <dbReference type="ARBA" id="ARBA00022763"/>
    </source>
</evidence>
<dbReference type="SMART" id="SM00488">
    <property type="entry name" value="DEXDc2"/>
    <property type="match status" value="1"/>
</dbReference>
<keyword evidence="2" id="KW-0408">Iron</keyword>
<dbReference type="Proteomes" id="UP000886289">
    <property type="component" value="Unassembled WGS sequence"/>
</dbReference>
<dbReference type="InterPro" id="IPR014013">
    <property type="entry name" value="Helic_SF1/SF2_ATP-bd_DinG/Rad3"/>
</dbReference>
<evidence type="ECO:0000313" key="13">
    <source>
        <dbReference type="EMBL" id="HDD43352.1"/>
    </source>
</evidence>
<keyword evidence="11" id="KW-0175">Coiled coil</keyword>
<dbReference type="SMART" id="SM00487">
    <property type="entry name" value="DEXDc"/>
    <property type="match status" value="1"/>
</dbReference>
<protein>
    <recommendedName>
        <fullName evidence="9">DNA 5'-3' helicase</fullName>
        <ecNumber evidence="9">5.6.2.3</ecNumber>
    </recommendedName>
</protein>
<keyword evidence="4" id="KW-0227">DNA damage</keyword>
<dbReference type="GO" id="GO:0005524">
    <property type="term" value="F:ATP binding"/>
    <property type="evidence" value="ECO:0007669"/>
    <property type="project" value="UniProtKB-KW"/>
</dbReference>
<dbReference type="Gene3D" id="3.40.50.300">
    <property type="entry name" value="P-loop containing nucleotide triphosphate hydrolases"/>
    <property type="match status" value="2"/>
</dbReference>
<dbReference type="GO" id="GO:0051539">
    <property type="term" value="F:4 iron, 4 sulfur cluster binding"/>
    <property type="evidence" value="ECO:0007669"/>
    <property type="project" value="UniProtKB-KW"/>
</dbReference>
<evidence type="ECO:0000259" key="12">
    <source>
        <dbReference type="PROSITE" id="PS51193"/>
    </source>
</evidence>
<comment type="cofactor">
    <cofactor evidence="1">
        <name>[4Fe-4S] cluster</name>
        <dbReference type="ChEBI" id="CHEBI:49883"/>
    </cofactor>
</comment>
<keyword evidence="2" id="KW-0479">Metal-binding</keyword>
<dbReference type="SMART" id="SM00491">
    <property type="entry name" value="HELICc2"/>
    <property type="match status" value="1"/>
</dbReference>
<keyword evidence="7" id="KW-0234">DNA repair</keyword>
<dbReference type="Pfam" id="PF00270">
    <property type="entry name" value="DEAD"/>
    <property type="match status" value="1"/>
</dbReference>
<evidence type="ECO:0000256" key="11">
    <source>
        <dbReference type="SAM" id="Coils"/>
    </source>
</evidence>
<reference evidence="13" key="1">
    <citation type="journal article" date="2020" name="mSystems">
        <title>Genome- and Community-Level Interaction Insights into Carbon Utilization and Element Cycling Functions of Hydrothermarchaeota in Hydrothermal Sediment.</title>
        <authorList>
            <person name="Zhou Z."/>
            <person name="Liu Y."/>
            <person name="Xu W."/>
            <person name="Pan J."/>
            <person name="Luo Z.H."/>
            <person name="Li M."/>
        </authorList>
    </citation>
    <scope>NUCLEOTIDE SEQUENCE [LARGE SCALE GENOMIC DNA]</scope>
    <source>
        <strain evidence="13">HyVt-233</strain>
    </source>
</reference>
<dbReference type="GO" id="GO:0003676">
    <property type="term" value="F:nucleic acid binding"/>
    <property type="evidence" value="ECO:0007669"/>
    <property type="project" value="InterPro"/>
</dbReference>
<dbReference type="InterPro" id="IPR027417">
    <property type="entry name" value="P-loop_NTPase"/>
</dbReference>